<dbReference type="Gene3D" id="3.30.70.640">
    <property type="entry name" value="Molybdopterin cofactor biosynthesis C (MoaC) domain"/>
    <property type="match status" value="1"/>
</dbReference>
<dbReference type="InterPro" id="IPR040064">
    <property type="entry name" value="MoaA-like"/>
</dbReference>
<keyword evidence="18" id="KW-1185">Reference proteome</keyword>
<evidence type="ECO:0000313" key="17">
    <source>
        <dbReference type="EMBL" id="OXA60463.1"/>
    </source>
</evidence>
<dbReference type="SFLD" id="SFLDG01386">
    <property type="entry name" value="main_SPASM_domain-containing"/>
    <property type="match status" value="1"/>
</dbReference>
<evidence type="ECO:0000256" key="3">
    <source>
        <dbReference type="ARBA" id="ARBA00005046"/>
    </source>
</evidence>
<dbReference type="InterPro" id="IPR000385">
    <property type="entry name" value="MoaA_NifB_PqqE_Fe-S-bd_CS"/>
</dbReference>
<keyword evidence="10" id="KW-0408">Iron</keyword>
<dbReference type="InterPro" id="IPR006638">
    <property type="entry name" value="Elp3/MiaA/NifB-like_rSAM"/>
</dbReference>
<dbReference type="EMBL" id="LNIX01000002">
    <property type="protein sequence ID" value="OXA60463.1"/>
    <property type="molecule type" value="Genomic_DNA"/>
</dbReference>
<keyword evidence="6" id="KW-0004">4Fe-4S</keyword>
<keyword evidence="9" id="KW-0547">Nucleotide-binding</keyword>
<dbReference type="PANTHER" id="PTHR22960:SF0">
    <property type="entry name" value="MOLYBDENUM COFACTOR BIOSYNTHESIS PROTEIN 1"/>
    <property type="match status" value="1"/>
</dbReference>
<evidence type="ECO:0000256" key="13">
    <source>
        <dbReference type="ARBA" id="ARBA00023150"/>
    </source>
</evidence>
<comment type="catalytic activity">
    <reaction evidence="1">
        <text>(8S)-3',8-cyclo-7,8-dihydroguanosine 5'-triphosphate = cyclic pyranopterin phosphate + diphosphate</text>
        <dbReference type="Rhea" id="RHEA:49580"/>
        <dbReference type="ChEBI" id="CHEBI:33019"/>
        <dbReference type="ChEBI" id="CHEBI:59648"/>
        <dbReference type="ChEBI" id="CHEBI:131766"/>
        <dbReference type="EC" id="4.6.1.17"/>
    </reaction>
</comment>
<dbReference type="NCBIfam" id="NF006870">
    <property type="entry name" value="PRK09364.1"/>
    <property type="match status" value="1"/>
</dbReference>
<keyword evidence="13" id="KW-0501">Molybdenum cofactor biosynthesis</keyword>
<dbReference type="Pfam" id="PF04055">
    <property type="entry name" value="Radical_SAM"/>
    <property type="match status" value="1"/>
</dbReference>
<evidence type="ECO:0000256" key="7">
    <source>
        <dbReference type="ARBA" id="ARBA00022691"/>
    </source>
</evidence>
<evidence type="ECO:0000256" key="14">
    <source>
        <dbReference type="ARBA" id="ARBA00023239"/>
    </source>
</evidence>
<dbReference type="NCBIfam" id="NF001199">
    <property type="entry name" value="PRK00164.2-1"/>
    <property type="match status" value="1"/>
</dbReference>
<dbReference type="GO" id="GO:0061798">
    <property type="term" value="F:GTP 3',8'-cyclase activity"/>
    <property type="evidence" value="ECO:0007669"/>
    <property type="project" value="UniProtKB-EC"/>
</dbReference>
<dbReference type="Pfam" id="PF06463">
    <property type="entry name" value="Mob_synth_C"/>
    <property type="match status" value="1"/>
</dbReference>
<evidence type="ECO:0000256" key="6">
    <source>
        <dbReference type="ARBA" id="ARBA00022485"/>
    </source>
</evidence>
<evidence type="ECO:0000313" key="18">
    <source>
        <dbReference type="Proteomes" id="UP000198287"/>
    </source>
</evidence>
<name>A0A226ES70_FOLCA</name>
<dbReference type="PROSITE" id="PS51918">
    <property type="entry name" value="RADICAL_SAM"/>
    <property type="match status" value="1"/>
</dbReference>
<comment type="similarity">
    <text evidence="5">In the N-terminal section; belongs to the radical SAM superfamily. MoaA family.</text>
</comment>
<dbReference type="InterPro" id="IPR002820">
    <property type="entry name" value="Mopterin_CF_biosynth-C_dom"/>
</dbReference>
<accession>A0A226ES70</accession>
<comment type="caution">
    <text evidence="17">The sequence shown here is derived from an EMBL/GenBank/DDBJ whole genome shotgun (WGS) entry which is preliminary data.</text>
</comment>
<organism evidence="17 18">
    <name type="scientific">Folsomia candida</name>
    <name type="common">Springtail</name>
    <dbReference type="NCBI Taxonomy" id="158441"/>
    <lineage>
        <taxon>Eukaryota</taxon>
        <taxon>Metazoa</taxon>
        <taxon>Ecdysozoa</taxon>
        <taxon>Arthropoda</taxon>
        <taxon>Hexapoda</taxon>
        <taxon>Collembola</taxon>
        <taxon>Entomobryomorpha</taxon>
        <taxon>Isotomoidea</taxon>
        <taxon>Isotomidae</taxon>
        <taxon>Proisotominae</taxon>
        <taxon>Folsomia</taxon>
    </lineage>
</organism>
<dbReference type="GO" id="GO:0006777">
    <property type="term" value="P:Mo-molybdopterin cofactor biosynthetic process"/>
    <property type="evidence" value="ECO:0007669"/>
    <property type="project" value="UniProtKB-KW"/>
</dbReference>
<evidence type="ECO:0000259" key="16">
    <source>
        <dbReference type="PROSITE" id="PS51918"/>
    </source>
</evidence>
<dbReference type="InterPro" id="IPR036522">
    <property type="entry name" value="MoaC_sf"/>
</dbReference>
<evidence type="ECO:0000256" key="8">
    <source>
        <dbReference type="ARBA" id="ARBA00022723"/>
    </source>
</evidence>
<evidence type="ECO:0000256" key="4">
    <source>
        <dbReference type="ARBA" id="ARBA00008484"/>
    </source>
</evidence>
<sequence length="598" mass="66992">MLKPLTFVVFGLSPTTLIGNAGTCKFRQLSSKAANIIPKTRPTREKEEFLPFSAFLTDKHGRQHNYLRISVTERCNLRCTYCMPEEGVPLTPSQKLLSAAEIVRVAKTFVQQGVDKIRFTGGEPLLRKDLPSILGQISELNLKSIGITTNGILLARLMPELKSSGVTSINVSLDTLIPKKFEKISRRPASAWFKVWKGIEMAELMGYHPLKINCVVQGGVNDDEICDFVELTKDRHLDVRFIEYMPFTGNKWDLSRMVAYKDMVEMIQSRYPNFSKLEDPVTHTSKAYKIPGHVGQVGFITSMSEHFCGGCNRLRITADGNLKVCLFGNAEISIRDALRSGISEEDLLNLIGQAVGRKHPRHAGMMNLSSMKNRPMILIDHAKFRPMTKRHVTPKRRLDNLQLTQRNIIPITAMNHYQQASGSFYNYQNHARLFQTSSSNSYSKELSHVDAQGRVKMVDVTNKQITTREAEAEALVLLSDLAFQAVVDSKLKKGDVLTIAQIAGIMGAKQTSNLIPLCHPLPISKVDVQLTLEFEQKGIRIRTLAKTTSNTGVEMEALTAALTVYDMCKAIDHQIIIKDIHLLKKSGGKTDFKFSDEK</sequence>
<dbReference type="InterPro" id="IPR023045">
    <property type="entry name" value="MoaC"/>
</dbReference>
<proteinExistence type="inferred from homology"/>
<comment type="similarity">
    <text evidence="4">In the C-terminal section; belongs to the MoaC family.</text>
</comment>
<dbReference type="PANTHER" id="PTHR22960">
    <property type="entry name" value="MOLYBDOPTERIN COFACTOR SYNTHESIS PROTEIN A"/>
    <property type="match status" value="1"/>
</dbReference>
<dbReference type="GO" id="GO:0046872">
    <property type="term" value="F:metal ion binding"/>
    <property type="evidence" value="ECO:0007669"/>
    <property type="project" value="UniProtKB-KW"/>
</dbReference>
<dbReference type="CDD" id="cd01335">
    <property type="entry name" value="Radical_SAM"/>
    <property type="match status" value="1"/>
</dbReference>
<comment type="pathway">
    <text evidence="3">Cofactor biosynthesis; molybdopterin biosynthesis.</text>
</comment>
<feature type="domain" description="Radical SAM core" evidence="16">
    <location>
        <begin position="59"/>
        <end position="277"/>
    </location>
</feature>
<dbReference type="NCBIfam" id="TIGR02666">
    <property type="entry name" value="moaA"/>
    <property type="match status" value="1"/>
</dbReference>
<dbReference type="CDD" id="cd01420">
    <property type="entry name" value="MoaC_PE"/>
    <property type="match status" value="1"/>
</dbReference>
<keyword evidence="11" id="KW-0411">Iron-sulfur</keyword>
<evidence type="ECO:0000256" key="12">
    <source>
        <dbReference type="ARBA" id="ARBA00023134"/>
    </source>
</evidence>
<dbReference type="InterPro" id="IPR010505">
    <property type="entry name" value="MoaA_twitch"/>
</dbReference>
<dbReference type="PROSITE" id="PS01305">
    <property type="entry name" value="MOAA_NIFB_PQQE"/>
    <property type="match status" value="1"/>
</dbReference>
<comment type="cofactor">
    <cofactor evidence="2">
        <name>[4Fe-4S] cluster</name>
        <dbReference type="ChEBI" id="CHEBI:49883"/>
    </cofactor>
</comment>
<dbReference type="Proteomes" id="UP000198287">
    <property type="component" value="Unassembled WGS sequence"/>
</dbReference>
<keyword evidence="12" id="KW-0342">GTP-binding</keyword>
<dbReference type="OrthoDB" id="429626at2759"/>
<dbReference type="SUPFAM" id="SSF55040">
    <property type="entry name" value="Molybdenum cofactor biosynthesis protein C, MoaC"/>
    <property type="match status" value="1"/>
</dbReference>
<keyword evidence="14" id="KW-0456">Lyase</keyword>
<reference evidence="17 18" key="1">
    <citation type="submission" date="2015-12" db="EMBL/GenBank/DDBJ databases">
        <title>The genome of Folsomia candida.</title>
        <authorList>
            <person name="Faddeeva A."/>
            <person name="Derks M.F."/>
            <person name="Anvar Y."/>
            <person name="Smit S."/>
            <person name="Van Straalen N."/>
            <person name="Roelofs D."/>
        </authorList>
    </citation>
    <scope>NUCLEOTIDE SEQUENCE [LARGE SCALE GENOMIC DNA]</scope>
    <source>
        <strain evidence="17 18">VU population</strain>
        <tissue evidence="17">Whole body</tissue>
    </source>
</reference>
<dbReference type="GO" id="GO:0005525">
    <property type="term" value="F:GTP binding"/>
    <property type="evidence" value="ECO:0007669"/>
    <property type="project" value="UniProtKB-KW"/>
</dbReference>
<dbReference type="InterPro" id="IPR007197">
    <property type="entry name" value="rSAM"/>
</dbReference>
<dbReference type="CDD" id="cd21117">
    <property type="entry name" value="Twitch_MoaA"/>
    <property type="match status" value="1"/>
</dbReference>
<dbReference type="Pfam" id="PF01967">
    <property type="entry name" value="MoaC"/>
    <property type="match status" value="1"/>
</dbReference>
<dbReference type="STRING" id="158441.A0A226ES70"/>
<dbReference type="InterPro" id="IPR058240">
    <property type="entry name" value="rSAM_sf"/>
</dbReference>
<dbReference type="SUPFAM" id="SSF102114">
    <property type="entry name" value="Radical SAM enzymes"/>
    <property type="match status" value="1"/>
</dbReference>
<dbReference type="InterPro" id="IPR013785">
    <property type="entry name" value="Aldolase_TIM"/>
</dbReference>
<dbReference type="SFLD" id="SFLDS00029">
    <property type="entry name" value="Radical_SAM"/>
    <property type="match status" value="1"/>
</dbReference>
<evidence type="ECO:0000256" key="9">
    <source>
        <dbReference type="ARBA" id="ARBA00022741"/>
    </source>
</evidence>
<dbReference type="InterPro" id="IPR047594">
    <property type="entry name" value="MoaC_bact/euk"/>
</dbReference>
<comment type="catalytic activity">
    <reaction evidence="15">
        <text>GTP + AH2 + S-adenosyl-L-methionine = (8S)-3',8-cyclo-7,8-dihydroguanosine 5'-triphosphate + 5'-deoxyadenosine + L-methionine + A + H(+)</text>
        <dbReference type="Rhea" id="RHEA:49576"/>
        <dbReference type="ChEBI" id="CHEBI:13193"/>
        <dbReference type="ChEBI" id="CHEBI:15378"/>
        <dbReference type="ChEBI" id="CHEBI:17319"/>
        <dbReference type="ChEBI" id="CHEBI:17499"/>
        <dbReference type="ChEBI" id="CHEBI:37565"/>
        <dbReference type="ChEBI" id="CHEBI:57844"/>
        <dbReference type="ChEBI" id="CHEBI:59789"/>
        <dbReference type="ChEBI" id="CHEBI:131766"/>
        <dbReference type="EC" id="4.1.99.22"/>
    </reaction>
</comment>
<dbReference type="InterPro" id="IPR050105">
    <property type="entry name" value="MoCo_biosynth_MoaA/MoaC"/>
</dbReference>
<evidence type="ECO:0000256" key="5">
    <source>
        <dbReference type="ARBA" id="ARBA00009862"/>
    </source>
</evidence>
<dbReference type="SMART" id="SM00729">
    <property type="entry name" value="Elp3"/>
    <property type="match status" value="1"/>
</dbReference>
<dbReference type="UniPathway" id="UPA00344"/>
<protein>
    <submittedName>
        <fullName evidence="17">Molybdenum cofactor biosynthesis protein 1</fullName>
    </submittedName>
</protein>
<evidence type="ECO:0000256" key="1">
    <source>
        <dbReference type="ARBA" id="ARBA00001637"/>
    </source>
</evidence>
<dbReference type="HAMAP" id="MF_01225_B">
    <property type="entry name" value="MoaA_B"/>
    <property type="match status" value="1"/>
</dbReference>
<dbReference type="AlphaFoldDB" id="A0A226ES70"/>
<gene>
    <name evidence="17" type="ORF">Fcan01_05803</name>
</gene>
<dbReference type="GO" id="GO:0051539">
    <property type="term" value="F:4 iron, 4 sulfur cluster binding"/>
    <property type="evidence" value="ECO:0007669"/>
    <property type="project" value="UniProtKB-KW"/>
</dbReference>
<dbReference type="InterPro" id="IPR013483">
    <property type="entry name" value="MoaA"/>
</dbReference>
<dbReference type="SFLD" id="SFLDG01383">
    <property type="entry name" value="cyclic_pyranopterin_phosphate"/>
    <property type="match status" value="1"/>
</dbReference>
<dbReference type="OMA" id="QTVHMTS"/>
<dbReference type="NCBIfam" id="TIGR00581">
    <property type="entry name" value="moaC"/>
    <property type="match status" value="1"/>
</dbReference>
<evidence type="ECO:0000256" key="11">
    <source>
        <dbReference type="ARBA" id="ARBA00023014"/>
    </source>
</evidence>
<evidence type="ECO:0000256" key="10">
    <source>
        <dbReference type="ARBA" id="ARBA00023004"/>
    </source>
</evidence>
<evidence type="ECO:0000256" key="2">
    <source>
        <dbReference type="ARBA" id="ARBA00001966"/>
    </source>
</evidence>
<keyword evidence="8" id="KW-0479">Metal-binding</keyword>
<keyword evidence="7" id="KW-0949">S-adenosyl-L-methionine</keyword>
<dbReference type="SFLD" id="SFLDG01067">
    <property type="entry name" value="SPASM/twitch_domain_containing"/>
    <property type="match status" value="1"/>
</dbReference>
<evidence type="ECO:0000256" key="15">
    <source>
        <dbReference type="ARBA" id="ARBA00048697"/>
    </source>
</evidence>
<dbReference type="GO" id="GO:0061799">
    <property type="term" value="F:cyclic pyranopterin monophosphate synthase activity"/>
    <property type="evidence" value="ECO:0007669"/>
    <property type="project" value="UniProtKB-EC"/>
</dbReference>
<dbReference type="Gene3D" id="3.20.20.70">
    <property type="entry name" value="Aldolase class I"/>
    <property type="match status" value="1"/>
</dbReference>